<proteinExistence type="predicted"/>
<evidence type="ECO:0000313" key="1">
    <source>
        <dbReference type="EMBL" id="KAJ1210657.1"/>
    </source>
</evidence>
<dbReference type="AlphaFoldDB" id="A0AAV7WD25"/>
<keyword evidence="2" id="KW-1185">Reference proteome</keyword>
<dbReference type="Proteomes" id="UP001066276">
    <property type="component" value="Chromosome 1_2"/>
</dbReference>
<name>A0AAV7WD25_PLEWA</name>
<accession>A0AAV7WD25</accession>
<dbReference type="EMBL" id="JANPWB010000002">
    <property type="protein sequence ID" value="KAJ1210657.1"/>
    <property type="molecule type" value="Genomic_DNA"/>
</dbReference>
<comment type="caution">
    <text evidence="1">The sequence shown here is derived from an EMBL/GenBank/DDBJ whole genome shotgun (WGS) entry which is preliminary data.</text>
</comment>
<protein>
    <recommendedName>
        <fullName evidence="3">Retrotransposon gag domain-containing protein</fullName>
    </recommendedName>
</protein>
<sequence length="143" mass="16497">MREQKPGETIEQYITAFRKLASMCKFGVTIDERIRDQFMLRCSSDKVRQVIILAKRVEHTLACVEELEKGRSLAINKIAVRKENPKKEGDGEKGEEKVIMQEQWGKVCGSLRSERNAVHGTDVITDVRSECWCERILRVEKTD</sequence>
<evidence type="ECO:0000313" key="2">
    <source>
        <dbReference type="Proteomes" id="UP001066276"/>
    </source>
</evidence>
<evidence type="ECO:0008006" key="3">
    <source>
        <dbReference type="Google" id="ProtNLM"/>
    </source>
</evidence>
<gene>
    <name evidence="1" type="ORF">NDU88_006019</name>
</gene>
<organism evidence="1 2">
    <name type="scientific">Pleurodeles waltl</name>
    <name type="common">Iberian ribbed newt</name>
    <dbReference type="NCBI Taxonomy" id="8319"/>
    <lineage>
        <taxon>Eukaryota</taxon>
        <taxon>Metazoa</taxon>
        <taxon>Chordata</taxon>
        <taxon>Craniata</taxon>
        <taxon>Vertebrata</taxon>
        <taxon>Euteleostomi</taxon>
        <taxon>Amphibia</taxon>
        <taxon>Batrachia</taxon>
        <taxon>Caudata</taxon>
        <taxon>Salamandroidea</taxon>
        <taxon>Salamandridae</taxon>
        <taxon>Pleurodelinae</taxon>
        <taxon>Pleurodeles</taxon>
    </lineage>
</organism>
<reference evidence="1" key="1">
    <citation type="journal article" date="2022" name="bioRxiv">
        <title>Sequencing and chromosome-scale assembly of the giantPleurodeles waltlgenome.</title>
        <authorList>
            <person name="Brown T."/>
            <person name="Elewa A."/>
            <person name="Iarovenko S."/>
            <person name="Subramanian E."/>
            <person name="Araus A.J."/>
            <person name="Petzold A."/>
            <person name="Susuki M."/>
            <person name="Suzuki K.-i.T."/>
            <person name="Hayashi T."/>
            <person name="Toyoda A."/>
            <person name="Oliveira C."/>
            <person name="Osipova E."/>
            <person name="Leigh N.D."/>
            <person name="Simon A."/>
            <person name="Yun M.H."/>
        </authorList>
    </citation>
    <scope>NUCLEOTIDE SEQUENCE</scope>
    <source>
        <strain evidence="1">20211129_DDA</strain>
        <tissue evidence="1">Liver</tissue>
    </source>
</reference>